<reference evidence="1" key="1">
    <citation type="journal article" date="2014" name="Front. Microbiol.">
        <title>High frequency of phylogenetically diverse reductive dehalogenase-homologous genes in deep subseafloor sedimentary metagenomes.</title>
        <authorList>
            <person name="Kawai M."/>
            <person name="Futagami T."/>
            <person name="Toyoda A."/>
            <person name="Takaki Y."/>
            <person name="Nishi S."/>
            <person name="Hori S."/>
            <person name="Arai W."/>
            <person name="Tsubouchi T."/>
            <person name="Morono Y."/>
            <person name="Uchiyama I."/>
            <person name="Ito T."/>
            <person name="Fujiyama A."/>
            <person name="Inagaki F."/>
            <person name="Takami H."/>
        </authorList>
    </citation>
    <scope>NUCLEOTIDE SEQUENCE</scope>
    <source>
        <strain evidence="1">Expedition CK06-06</strain>
    </source>
</reference>
<sequence>ERVMAREVGDISFQTLEAIGSNIKSVIEIASNYSKMILAGDPVRYMLTSSMGYQDITAQKALDQYLRGIMESSSAISSIYLFDNNFHKYAVSKSQIMALGADIDRESWYQEMLFKQGGFILKLNGGGLFLKDSEENFVSHLRIINDIHSLQPIGILILNIPERCFLGAYAGIRDKYGLGIIVKDENNQDISRADQNLLSESFDNLWKDSGREYDFMIRKEGRKEFLISFLNIEPWNWKVISIMPFS</sequence>
<gene>
    <name evidence="1" type="ORF">S03H2_33490</name>
</gene>
<proteinExistence type="predicted"/>
<accession>X1HTU5</accession>
<evidence type="ECO:0008006" key="2">
    <source>
        <dbReference type="Google" id="ProtNLM"/>
    </source>
</evidence>
<dbReference type="EMBL" id="BARU01020381">
    <property type="protein sequence ID" value="GAH48713.1"/>
    <property type="molecule type" value="Genomic_DNA"/>
</dbReference>
<evidence type="ECO:0000313" key="1">
    <source>
        <dbReference type="EMBL" id="GAH48713.1"/>
    </source>
</evidence>
<organism evidence="1">
    <name type="scientific">marine sediment metagenome</name>
    <dbReference type="NCBI Taxonomy" id="412755"/>
    <lineage>
        <taxon>unclassified sequences</taxon>
        <taxon>metagenomes</taxon>
        <taxon>ecological metagenomes</taxon>
    </lineage>
</organism>
<protein>
    <recommendedName>
        <fullName evidence="2">Cache domain-containing protein</fullName>
    </recommendedName>
</protein>
<name>X1HTU5_9ZZZZ</name>
<dbReference type="AlphaFoldDB" id="X1HTU5"/>
<feature type="non-terminal residue" evidence="1">
    <location>
        <position position="1"/>
    </location>
</feature>
<comment type="caution">
    <text evidence="1">The sequence shown here is derived from an EMBL/GenBank/DDBJ whole genome shotgun (WGS) entry which is preliminary data.</text>
</comment>